<name>A0ABP8Q8U3_9ACTN</name>
<feature type="transmembrane region" description="Helical" evidence="1">
    <location>
        <begin position="80"/>
        <end position="103"/>
    </location>
</feature>
<proteinExistence type="predicted"/>
<dbReference type="RefSeq" id="WP_345466284.1">
    <property type="nucleotide sequence ID" value="NZ_BAABHF010000023.1"/>
</dbReference>
<organism evidence="2 3">
    <name type="scientific">Actinoallomurus oryzae</name>
    <dbReference type="NCBI Taxonomy" id="502180"/>
    <lineage>
        <taxon>Bacteria</taxon>
        <taxon>Bacillati</taxon>
        <taxon>Actinomycetota</taxon>
        <taxon>Actinomycetes</taxon>
        <taxon>Streptosporangiales</taxon>
        <taxon>Thermomonosporaceae</taxon>
        <taxon>Actinoallomurus</taxon>
    </lineage>
</organism>
<evidence type="ECO:0000313" key="3">
    <source>
        <dbReference type="Proteomes" id="UP001500503"/>
    </source>
</evidence>
<gene>
    <name evidence="2" type="ORF">GCM10023191_042380</name>
</gene>
<dbReference type="Proteomes" id="UP001500503">
    <property type="component" value="Unassembled WGS sequence"/>
</dbReference>
<evidence type="ECO:0000256" key="1">
    <source>
        <dbReference type="SAM" id="Phobius"/>
    </source>
</evidence>
<evidence type="ECO:0000313" key="2">
    <source>
        <dbReference type="EMBL" id="GAA4497993.1"/>
    </source>
</evidence>
<sequence>MSTATWLLVYGMLSAYCLAGCLMEHFAVFSGWTAVGSEEFEAVQTAQGRGSGVVYVLPKLALTALVIVLLVVAPDGIPSWALWAGLAALTVAWAVSAFVDVPLQRRLRRTADRRGIERLVRTDWFRVAAMAVHFGFAIVVVGTSI</sequence>
<accession>A0ABP8Q8U3</accession>
<feature type="transmembrane region" description="Helical" evidence="1">
    <location>
        <begin position="6"/>
        <end position="32"/>
    </location>
</feature>
<reference evidence="3" key="1">
    <citation type="journal article" date="2019" name="Int. J. Syst. Evol. Microbiol.">
        <title>The Global Catalogue of Microorganisms (GCM) 10K type strain sequencing project: providing services to taxonomists for standard genome sequencing and annotation.</title>
        <authorList>
            <consortium name="The Broad Institute Genomics Platform"/>
            <consortium name="The Broad Institute Genome Sequencing Center for Infectious Disease"/>
            <person name="Wu L."/>
            <person name="Ma J."/>
        </authorList>
    </citation>
    <scope>NUCLEOTIDE SEQUENCE [LARGE SCALE GENOMIC DNA]</scope>
    <source>
        <strain evidence="3">JCM 17933</strain>
    </source>
</reference>
<comment type="caution">
    <text evidence="2">The sequence shown here is derived from an EMBL/GenBank/DDBJ whole genome shotgun (WGS) entry which is preliminary data.</text>
</comment>
<dbReference type="EMBL" id="BAABHF010000023">
    <property type="protein sequence ID" value="GAA4497993.1"/>
    <property type="molecule type" value="Genomic_DNA"/>
</dbReference>
<keyword evidence="3" id="KW-1185">Reference proteome</keyword>
<feature type="transmembrane region" description="Helical" evidence="1">
    <location>
        <begin position="53"/>
        <end position="74"/>
    </location>
</feature>
<keyword evidence="1" id="KW-1133">Transmembrane helix</keyword>
<keyword evidence="1" id="KW-0812">Transmembrane</keyword>
<feature type="transmembrane region" description="Helical" evidence="1">
    <location>
        <begin position="124"/>
        <end position="143"/>
    </location>
</feature>
<evidence type="ECO:0008006" key="4">
    <source>
        <dbReference type="Google" id="ProtNLM"/>
    </source>
</evidence>
<protein>
    <recommendedName>
        <fullName evidence="4">DUF1772 domain-containing protein</fullName>
    </recommendedName>
</protein>
<keyword evidence="1" id="KW-0472">Membrane</keyword>